<evidence type="ECO:0000313" key="5">
    <source>
        <dbReference type="EMBL" id="OIO30599.1"/>
    </source>
</evidence>
<dbReference type="NCBIfam" id="TIGR01490">
    <property type="entry name" value="HAD-SF-IB-hyp1"/>
    <property type="match status" value="1"/>
</dbReference>
<dbReference type="PANTHER" id="PTHR43344">
    <property type="entry name" value="PHOSPHOSERINE PHOSPHATASE"/>
    <property type="match status" value="1"/>
</dbReference>
<dbReference type="GO" id="GO:0016787">
    <property type="term" value="F:hydrolase activity"/>
    <property type="evidence" value="ECO:0007669"/>
    <property type="project" value="UniProtKB-KW"/>
</dbReference>
<gene>
    <name evidence="5" type="ORF">AUJ77_02210</name>
</gene>
<sequence>MHKQESVFFDIDDTLIRGQSQKFFMSFLYREEYVSFFFYIRLIAWFLLYQLRIIKDPGIITRYAFSFLKNMPRNELIRLVDTFFNEVLIHKFHKEALPLIAEHKRRGRKIFLVSNAFDSIVSKIACFVDADGFISTQLEEKEGVLTGQINGTINYDEEKVKRVLSFCYDNDISLENSWGYADHISDIAFLKLFKNSIVVNPDSVFKKEATILGFKILKFKK</sequence>
<evidence type="ECO:0000313" key="6">
    <source>
        <dbReference type="Proteomes" id="UP000181992"/>
    </source>
</evidence>
<dbReference type="InterPro" id="IPR023214">
    <property type="entry name" value="HAD_sf"/>
</dbReference>
<proteinExistence type="predicted"/>
<dbReference type="STRING" id="1805281.AUJ77_02210"/>
<organism evidence="5 6">
    <name type="scientific">Candidatus Nomurabacteria bacterium CG1_02_43_90</name>
    <dbReference type="NCBI Taxonomy" id="1805281"/>
    <lineage>
        <taxon>Bacteria</taxon>
        <taxon>Candidatus Nomuraibacteriota</taxon>
    </lineage>
</organism>
<dbReference type="Gene3D" id="3.40.50.1000">
    <property type="entry name" value="HAD superfamily/HAD-like"/>
    <property type="match status" value="1"/>
</dbReference>
<keyword evidence="4" id="KW-0472">Membrane</keyword>
<evidence type="ECO:0008006" key="7">
    <source>
        <dbReference type="Google" id="ProtNLM"/>
    </source>
</evidence>
<dbReference type="AlphaFoldDB" id="A0A1J4V8K8"/>
<dbReference type="SUPFAM" id="SSF56784">
    <property type="entry name" value="HAD-like"/>
    <property type="match status" value="1"/>
</dbReference>
<dbReference type="Gene3D" id="1.20.1440.100">
    <property type="entry name" value="SG protein - dephosphorylation function"/>
    <property type="match status" value="1"/>
</dbReference>
<name>A0A1J4V8K8_9BACT</name>
<dbReference type="EMBL" id="MNVN01000015">
    <property type="protein sequence ID" value="OIO30599.1"/>
    <property type="molecule type" value="Genomic_DNA"/>
</dbReference>
<evidence type="ECO:0000256" key="3">
    <source>
        <dbReference type="ARBA" id="ARBA00022842"/>
    </source>
</evidence>
<dbReference type="InterPro" id="IPR050582">
    <property type="entry name" value="HAD-like_SerB"/>
</dbReference>
<keyword evidence="1" id="KW-0479">Metal-binding</keyword>
<evidence type="ECO:0000256" key="4">
    <source>
        <dbReference type="SAM" id="Phobius"/>
    </source>
</evidence>
<dbReference type="Proteomes" id="UP000181992">
    <property type="component" value="Unassembled WGS sequence"/>
</dbReference>
<dbReference type="InterPro" id="IPR036412">
    <property type="entry name" value="HAD-like_sf"/>
</dbReference>
<keyword evidence="2" id="KW-0378">Hydrolase</keyword>
<dbReference type="GO" id="GO:0046872">
    <property type="term" value="F:metal ion binding"/>
    <property type="evidence" value="ECO:0007669"/>
    <property type="project" value="UniProtKB-KW"/>
</dbReference>
<evidence type="ECO:0000256" key="1">
    <source>
        <dbReference type="ARBA" id="ARBA00022723"/>
    </source>
</evidence>
<keyword evidence="4" id="KW-0812">Transmembrane</keyword>
<comment type="caution">
    <text evidence="5">The sequence shown here is derived from an EMBL/GenBank/DDBJ whole genome shotgun (WGS) entry which is preliminary data.</text>
</comment>
<dbReference type="InterPro" id="IPR006385">
    <property type="entry name" value="HAD_hydro_SerB1"/>
</dbReference>
<feature type="transmembrane region" description="Helical" evidence="4">
    <location>
        <begin position="33"/>
        <end position="51"/>
    </location>
</feature>
<dbReference type="NCBIfam" id="TIGR01488">
    <property type="entry name" value="HAD-SF-IB"/>
    <property type="match status" value="1"/>
</dbReference>
<keyword evidence="4" id="KW-1133">Transmembrane helix</keyword>
<evidence type="ECO:0000256" key="2">
    <source>
        <dbReference type="ARBA" id="ARBA00022801"/>
    </source>
</evidence>
<protein>
    <recommendedName>
        <fullName evidence="7">HAD family hydrolase</fullName>
    </recommendedName>
</protein>
<reference evidence="5 6" key="1">
    <citation type="journal article" date="2016" name="Environ. Microbiol.">
        <title>Genomic resolution of a cold subsurface aquifer community provides metabolic insights for novel microbes adapted to high CO concentrations.</title>
        <authorList>
            <person name="Probst A.J."/>
            <person name="Castelle C.J."/>
            <person name="Singh A."/>
            <person name="Brown C.T."/>
            <person name="Anantharaman K."/>
            <person name="Sharon I."/>
            <person name="Hug L.A."/>
            <person name="Burstein D."/>
            <person name="Emerson J.B."/>
            <person name="Thomas B.C."/>
            <person name="Banfield J.F."/>
        </authorList>
    </citation>
    <scope>NUCLEOTIDE SEQUENCE [LARGE SCALE GENOMIC DNA]</scope>
    <source>
        <strain evidence="5">CG1_02_43_90</strain>
    </source>
</reference>
<dbReference type="PANTHER" id="PTHR43344:SF13">
    <property type="entry name" value="PHOSPHATASE RV3661-RELATED"/>
    <property type="match status" value="1"/>
</dbReference>
<dbReference type="Pfam" id="PF12710">
    <property type="entry name" value="HAD"/>
    <property type="match status" value="1"/>
</dbReference>
<accession>A0A1J4V8K8</accession>
<keyword evidence="3" id="KW-0460">Magnesium</keyword>